<accession>A0A1J1DSF6</accession>
<dbReference type="KEGG" id="dtr:RSDT_0053"/>
<feature type="signal peptide" evidence="5">
    <location>
        <begin position="1"/>
        <end position="20"/>
    </location>
</feature>
<dbReference type="InterPro" id="IPR058790">
    <property type="entry name" value="BSH_CusB"/>
</dbReference>
<proteinExistence type="inferred from homology"/>
<evidence type="ECO:0000313" key="12">
    <source>
        <dbReference type="Proteomes" id="UP000242645"/>
    </source>
</evidence>
<protein>
    <submittedName>
        <fullName evidence="11">Cation efflux system protein CusB</fullName>
    </submittedName>
</protein>
<dbReference type="GO" id="GO:0060003">
    <property type="term" value="P:copper ion export"/>
    <property type="evidence" value="ECO:0007669"/>
    <property type="project" value="TreeGrafter"/>
</dbReference>
<dbReference type="SUPFAM" id="SSF111369">
    <property type="entry name" value="HlyD-like secretion proteins"/>
    <property type="match status" value="1"/>
</dbReference>
<evidence type="ECO:0000259" key="10">
    <source>
        <dbReference type="Pfam" id="PF25967"/>
    </source>
</evidence>
<comment type="similarity">
    <text evidence="1">Belongs to the membrane fusion protein (MFP) (TC 8.A.1) family.</text>
</comment>
<evidence type="ECO:0000256" key="3">
    <source>
        <dbReference type="ARBA" id="ARBA00022729"/>
    </source>
</evidence>
<evidence type="ECO:0000256" key="1">
    <source>
        <dbReference type="ARBA" id="ARBA00009477"/>
    </source>
</evidence>
<dbReference type="Pfam" id="PF25869">
    <property type="entry name" value="3HB_CusB"/>
    <property type="match status" value="1"/>
</dbReference>
<sequence>MSPKSILLFLTCLSVGAVLGYGLAGPHKTTDAISGAAQKEEEAQERKVLYWYDPMYPGTHFDKPGKSPFMDMDLVPRYADGGDGTGIRIDPAQVQNLGVRTATVQRGALSFARDIPANVEYNDYQLAKVQPRAEGFVETIRSFAVGNLIQRGEVLAEITVPAWASDQSEYLLLKSQQADAQIVSGVRERMRLTGMPEEMLAAVDKTGRVQTRMMLKAPVAGVITGLDVYPGMNVNKNMTIATIQGTNPVWVTADVPESDIHLVSGRSRIRVTVQAYPEKVFHADSFTLLSKADQATRTVPLRVSVANEEGMLRPGMTAYIRLRASGEEALLIPTQSLIDLGDEQRVVTRASDGSFVPKLVRVLRSSGEMTAIASGVEAGDEVVVSGIFLIDSEANLRAALGRMRKNAASGAAEHAGH</sequence>
<dbReference type="InterPro" id="IPR051909">
    <property type="entry name" value="MFP_Cation_Efflux"/>
</dbReference>
<dbReference type="EMBL" id="AP017368">
    <property type="protein sequence ID" value="BAV91565.1"/>
    <property type="molecule type" value="Genomic_DNA"/>
</dbReference>
<dbReference type="AlphaFoldDB" id="A0A1J1DSF6"/>
<dbReference type="RefSeq" id="WP_096399113.1">
    <property type="nucleotide sequence ID" value="NZ_AP017368.1"/>
</dbReference>
<feature type="domain" description="Heavy metal binding" evidence="6">
    <location>
        <begin position="50"/>
        <end position="76"/>
    </location>
</feature>
<dbReference type="OrthoDB" id="9806939at2"/>
<dbReference type="GO" id="GO:0030288">
    <property type="term" value="C:outer membrane-bounded periplasmic space"/>
    <property type="evidence" value="ECO:0007669"/>
    <property type="project" value="TreeGrafter"/>
</dbReference>
<dbReference type="NCBIfam" id="NF007303">
    <property type="entry name" value="PRK09783.1"/>
    <property type="match status" value="1"/>
</dbReference>
<evidence type="ECO:0000259" key="7">
    <source>
        <dbReference type="Pfam" id="PF25869"/>
    </source>
</evidence>
<evidence type="ECO:0000259" key="9">
    <source>
        <dbReference type="Pfam" id="PF25954"/>
    </source>
</evidence>
<dbReference type="InterPro" id="IPR006143">
    <property type="entry name" value="RND_pump_MFP"/>
</dbReference>
<dbReference type="Gene3D" id="6.10.140.730">
    <property type="match status" value="1"/>
</dbReference>
<dbReference type="InterPro" id="IPR058791">
    <property type="entry name" value="3HB_CusB"/>
</dbReference>
<evidence type="ECO:0000259" key="8">
    <source>
        <dbReference type="Pfam" id="PF25919"/>
    </source>
</evidence>
<organism evidence="11 12">
    <name type="scientific">Candidatus Desulfovibrio trichonymphae</name>
    <dbReference type="NCBI Taxonomy" id="1725232"/>
    <lineage>
        <taxon>Bacteria</taxon>
        <taxon>Pseudomonadati</taxon>
        <taxon>Thermodesulfobacteriota</taxon>
        <taxon>Desulfovibrionia</taxon>
        <taxon>Desulfovibrionales</taxon>
        <taxon>Desulfovibrionaceae</taxon>
        <taxon>Desulfovibrio</taxon>
    </lineage>
</organism>
<dbReference type="Pfam" id="PF25954">
    <property type="entry name" value="Beta-barrel_RND_2"/>
    <property type="match status" value="1"/>
</dbReference>
<evidence type="ECO:0000256" key="5">
    <source>
        <dbReference type="SAM" id="SignalP"/>
    </source>
</evidence>
<feature type="domain" description="CusB-like beta-barrel" evidence="9">
    <location>
        <begin position="248"/>
        <end position="325"/>
    </location>
</feature>
<evidence type="ECO:0000256" key="2">
    <source>
        <dbReference type="ARBA" id="ARBA00022448"/>
    </source>
</evidence>
<dbReference type="GO" id="GO:0046914">
    <property type="term" value="F:transition metal ion binding"/>
    <property type="evidence" value="ECO:0007669"/>
    <property type="project" value="TreeGrafter"/>
</dbReference>
<keyword evidence="4" id="KW-0406">Ion transport</keyword>
<feature type="domain" description="CusB-like barrel-sandwich hybrid" evidence="8">
    <location>
        <begin position="127"/>
        <end position="244"/>
    </location>
</feature>
<dbReference type="NCBIfam" id="TIGR01730">
    <property type="entry name" value="RND_mfp"/>
    <property type="match status" value="1"/>
</dbReference>
<dbReference type="FunFam" id="2.40.420.20:FF:000003">
    <property type="entry name" value="Cation efflux system protein cusB"/>
    <property type="match status" value="1"/>
</dbReference>
<dbReference type="Pfam" id="PF19335">
    <property type="entry name" value="HMBD"/>
    <property type="match status" value="1"/>
</dbReference>
<dbReference type="PANTHER" id="PTHR30097:SF15">
    <property type="entry name" value="CATION EFFLUX SYSTEM PROTEIN CUSB"/>
    <property type="match status" value="1"/>
</dbReference>
<dbReference type="InterPro" id="IPR045800">
    <property type="entry name" value="HMBD"/>
</dbReference>
<dbReference type="Proteomes" id="UP000242645">
    <property type="component" value="Chromosome"/>
</dbReference>
<dbReference type="GO" id="GO:0022857">
    <property type="term" value="F:transmembrane transporter activity"/>
    <property type="evidence" value="ECO:0007669"/>
    <property type="project" value="InterPro"/>
</dbReference>
<dbReference type="GO" id="GO:0015679">
    <property type="term" value="P:plasma membrane copper ion transport"/>
    <property type="evidence" value="ECO:0007669"/>
    <property type="project" value="TreeGrafter"/>
</dbReference>
<keyword evidence="2" id="KW-0813">Transport</keyword>
<reference evidence="11 12" key="1">
    <citation type="journal article" date="2017" name="ISME J.">
        <title>Genome of 'Ca. Desulfovibrio trichonymphae', an H2-oxidizing bacterium in a tripartite symbiotic system within a protist cell in the termite gut.</title>
        <authorList>
            <person name="Kuwahara H."/>
            <person name="Yuki M."/>
            <person name="Izawa K."/>
            <person name="Ohkuma M."/>
            <person name="Hongoh Y."/>
        </authorList>
    </citation>
    <scope>NUCLEOTIDE SEQUENCE [LARGE SCALE GENOMIC DNA]</scope>
    <source>
        <strain evidence="11 12">Rs-N31</strain>
    </source>
</reference>
<dbReference type="GO" id="GO:0016020">
    <property type="term" value="C:membrane"/>
    <property type="evidence" value="ECO:0007669"/>
    <property type="project" value="InterPro"/>
</dbReference>
<dbReference type="InterPro" id="IPR058627">
    <property type="entry name" value="MdtA-like_C"/>
</dbReference>
<dbReference type="Gene3D" id="2.40.420.20">
    <property type="match status" value="1"/>
</dbReference>
<dbReference type="PANTHER" id="PTHR30097">
    <property type="entry name" value="CATION EFFLUX SYSTEM PROTEIN CUSB"/>
    <property type="match status" value="1"/>
</dbReference>
<keyword evidence="3 5" id="KW-0732">Signal</keyword>
<dbReference type="Pfam" id="PF25967">
    <property type="entry name" value="RND-MFP_C"/>
    <property type="match status" value="1"/>
</dbReference>
<evidence type="ECO:0000256" key="4">
    <source>
        <dbReference type="ARBA" id="ARBA00023065"/>
    </source>
</evidence>
<feature type="domain" description="Multidrug resistance protein MdtA-like C-terminal permuted SH3" evidence="10">
    <location>
        <begin position="329"/>
        <end position="387"/>
    </location>
</feature>
<feature type="domain" description="CusB-like three alpha-helical bundle" evidence="7">
    <location>
        <begin position="163"/>
        <end position="211"/>
    </location>
</feature>
<dbReference type="Pfam" id="PF25919">
    <property type="entry name" value="BSH_CusB"/>
    <property type="match status" value="1"/>
</dbReference>
<evidence type="ECO:0000259" key="6">
    <source>
        <dbReference type="Pfam" id="PF19335"/>
    </source>
</evidence>
<feature type="chain" id="PRO_5009618621" evidence="5">
    <location>
        <begin position="21"/>
        <end position="417"/>
    </location>
</feature>
<keyword evidence="12" id="KW-1185">Reference proteome</keyword>
<name>A0A1J1DSF6_9BACT</name>
<gene>
    <name evidence="11" type="primary">cusB</name>
    <name evidence="11" type="ORF">RSDT_0053</name>
</gene>
<dbReference type="Gene3D" id="2.40.30.170">
    <property type="match status" value="1"/>
</dbReference>
<evidence type="ECO:0000313" key="11">
    <source>
        <dbReference type="EMBL" id="BAV91565.1"/>
    </source>
</evidence>
<dbReference type="InterPro" id="IPR058792">
    <property type="entry name" value="Beta-barrel_RND_2"/>
</dbReference>